<keyword evidence="2" id="KW-1185">Reference proteome</keyword>
<gene>
    <name evidence="1" type="ORF">JCM15093_3442</name>
</gene>
<protein>
    <submittedName>
        <fullName evidence="1">Uncharacterized protein</fullName>
    </submittedName>
</protein>
<evidence type="ECO:0000313" key="2">
    <source>
        <dbReference type="Proteomes" id="UP000027601"/>
    </source>
</evidence>
<dbReference type="EMBL" id="BAJS01000039">
    <property type="protein sequence ID" value="GAK38133.1"/>
    <property type="molecule type" value="Genomic_DNA"/>
</dbReference>
<proteinExistence type="predicted"/>
<dbReference type="STRING" id="1121097.GCA_000428125_02103"/>
<reference evidence="1 2" key="1">
    <citation type="journal article" date="2015" name="Microbes Environ.">
        <title>Distribution and evolution of nitrogen fixation genes in the phylum bacteroidetes.</title>
        <authorList>
            <person name="Inoue J."/>
            <person name="Oshima K."/>
            <person name="Suda W."/>
            <person name="Sakamoto M."/>
            <person name="Iino T."/>
            <person name="Noda S."/>
            <person name="Hongoh Y."/>
            <person name="Hattori M."/>
            <person name="Ohkuma M."/>
        </authorList>
    </citation>
    <scope>NUCLEOTIDE SEQUENCE [LARGE SCALE GENOMIC DNA]</scope>
    <source>
        <strain evidence="1 2">JCM 15093</strain>
    </source>
</reference>
<evidence type="ECO:0000313" key="1">
    <source>
        <dbReference type="EMBL" id="GAK38133.1"/>
    </source>
</evidence>
<organism evidence="1 2">
    <name type="scientific">Bacteroides graminisolvens DSM 19988 = JCM 15093</name>
    <dbReference type="NCBI Taxonomy" id="1121097"/>
    <lineage>
        <taxon>Bacteria</taxon>
        <taxon>Pseudomonadati</taxon>
        <taxon>Bacteroidota</taxon>
        <taxon>Bacteroidia</taxon>
        <taxon>Bacteroidales</taxon>
        <taxon>Bacteroidaceae</taxon>
        <taxon>Bacteroides</taxon>
    </lineage>
</organism>
<comment type="caution">
    <text evidence="1">The sequence shown here is derived from an EMBL/GenBank/DDBJ whole genome shotgun (WGS) entry which is preliminary data.</text>
</comment>
<name>A0A069D5H8_9BACE</name>
<dbReference type="AlphaFoldDB" id="A0A069D5H8"/>
<dbReference type="Proteomes" id="UP000027601">
    <property type="component" value="Unassembled WGS sequence"/>
</dbReference>
<accession>A0A069D5H8</accession>
<sequence length="51" mass="5454">MINIKENSNVGIEVNAMMDTDNATGTNIAGKTFDGVLLLPTSAQIVEQMEN</sequence>